<name>A0ABR7A5S5_9BURK</name>
<comment type="caution">
    <text evidence="3">The sequence shown here is derived from an EMBL/GenBank/DDBJ whole genome shotgun (WGS) entry which is preliminary data.</text>
</comment>
<sequence>MNLRQDLLELRPEALTALANPGFVKRGQKDVAAGQLPNLSQDVDGTVHALFEDGIRTQIGLSESLRDAACTCIASGMCRHRVTLVLAYQALYGNAAGKPAHAEVAEDDWSPAQFDDEAVAAVFSPTVIEQARKLALTRPLATVISGSASAPKVLGVSLAMSNVRFFSRSNLAHARCDCQQGVGCVHVVLAIWACRLAQQLQTDGADRVESAEVNLEITPFGQIELQVQLAGTMQTPADIALVTQLHAWLSLIWNEGSAQPLLGLEAHYASLQADLAQRGWTWVMAELESVWHMLQAQERRSNRFDSVDLLNSLAELWGRLQAASRAGSVINPRLPASQILGIGQKGEVTLDLLRLISLGTELWRDDVSEGASLVFADPDTQSVLVLERSWPRLTDASNSPDSLLNRRLSGQSLKSLASSQLVTKAAKRRANATLELGGNARQTSVFPLSPASWNDLQPPLRFTQLNDLLQFLANRPPSCLRPGQVGSHWQVLSLTEMTLLNWAWDAAKQTLFARWESFDHITLCWHLPYQHLTPGAVDTLARALSGEWGSVLSIAGPVWLESGGVGIRPMSVMTQQRAIVLAFEAGAPQKMALQEVPLPGNARQLLLRETQNLLGQHLRQGLRHAAQPQRKRWYAQAKQVGDAGYPEAAALMNTIFTDDLSCRNTRNIEALAALSLLLGELLIW</sequence>
<keyword evidence="1" id="KW-0479">Metal-binding</keyword>
<feature type="domain" description="SWIM-type" evidence="2">
    <location>
        <begin position="161"/>
        <end position="195"/>
    </location>
</feature>
<organism evidence="3 4">
    <name type="scientific">Undibacterium curvum</name>
    <dbReference type="NCBI Taxonomy" id="2762294"/>
    <lineage>
        <taxon>Bacteria</taxon>
        <taxon>Pseudomonadati</taxon>
        <taxon>Pseudomonadota</taxon>
        <taxon>Betaproteobacteria</taxon>
        <taxon>Burkholderiales</taxon>
        <taxon>Oxalobacteraceae</taxon>
        <taxon>Undibacterium</taxon>
    </lineage>
</organism>
<feature type="domain" description="SWIM-type" evidence="2">
    <location>
        <begin position="55"/>
        <end position="89"/>
    </location>
</feature>
<evidence type="ECO:0000259" key="2">
    <source>
        <dbReference type="PROSITE" id="PS50966"/>
    </source>
</evidence>
<evidence type="ECO:0000313" key="4">
    <source>
        <dbReference type="Proteomes" id="UP000654304"/>
    </source>
</evidence>
<evidence type="ECO:0000256" key="1">
    <source>
        <dbReference type="PROSITE-ProRule" id="PRU00325"/>
    </source>
</evidence>
<reference evidence="3 4" key="1">
    <citation type="submission" date="2020-08" db="EMBL/GenBank/DDBJ databases">
        <title>Novel species isolated from subtropical streams in China.</title>
        <authorList>
            <person name="Lu H."/>
        </authorList>
    </citation>
    <scope>NUCLEOTIDE SEQUENCE [LARGE SCALE GENOMIC DNA]</scope>
    <source>
        <strain evidence="3 4">CY22W</strain>
    </source>
</reference>
<protein>
    <submittedName>
        <fullName evidence="3">SWIM zinc finger family protein</fullName>
    </submittedName>
</protein>
<accession>A0ABR7A5S5</accession>
<dbReference type="RefSeq" id="WP_186903918.1">
    <property type="nucleotide sequence ID" value="NZ_JACOGD010000005.1"/>
</dbReference>
<proteinExistence type="predicted"/>
<keyword evidence="1" id="KW-0862">Zinc</keyword>
<dbReference type="EMBL" id="JACOGD010000005">
    <property type="protein sequence ID" value="MBC3932251.1"/>
    <property type="molecule type" value="Genomic_DNA"/>
</dbReference>
<dbReference type="Pfam" id="PF04434">
    <property type="entry name" value="SWIM"/>
    <property type="match status" value="2"/>
</dbReference>
<evidence type="ECO:0000313" key="3">
    <source>
        <dbReference type="EMBL" id="MBC3932251.1"/>
    </source>
</evidence>
<keyword evidence="4" id="KW-1185">Reference proteome</keyword>
<dbReference type="PROSITE" id="PS50966">
    <property type="entry name" value="ZF_SWIM"/>
    <property type="match status" value="2"/>
</dbReference>
<dbReference type="Proteomes" id="UP000654304">
    <property type="component" value="Unassembled WGS sequence"/>
</dbReference>
<gene>
    <name evidence="3" type="ORF">H8K43_11235</name>
</gene>
<keyword evidence="1" id="KW-0863">Zinc-finger</keyword>
<dbReference type="InterPro" id="IPR007527">
    <property type="entry name" value="Znf_SWIM"/>
</dbReference>